<reference evidence="4 5" key="1">
    <citation type="submission" date="2019-04" db="EMBL/GenBank/DDBJ databases">
        <title>Streptomyces piniterrae sp. nov., a heliquinomycin-producing actinomycete isolated from rhizosphere soil of Pinus yunnanensis.</title>
        <authorList>
            <person name="Zhuang X."/>
            <person name="Zhao J."/>
        </authorList>
    </citation>
    <scope>NUCLEOTIDE SEQUENCE [LARGE SCALE GENOMIC DNA]</scope>
    <source>
        <strain evidence="5">jys28</strain>
    </source>
</reference>
<keyword evidence="1" id="KW-0479">Metal-binding</keyword>
<feature type="region of interest" description="Disordered" evidence="2">
    <location>
        <begin position="208"/>
        <end position="255"/>
    </location>
</feature>
<feature type="region of interest" description="Disordered" evidence="2">
    <location>
        <begin position="269"/>
        <end position="290"/>
    </location>
</feature>
<dbReference type="OrthoDB" id="188274at2"/>
<gene>
    <name evidence="4" type="ORF">FCH28_21475</name>
</gene>
<dbReference type="GO" id="GO:0008270">
    <property type="term" value="F:zinc ion binding"/>
    <property type="evidence" value="ECO:0007669"/>
    <property type="project" value="UniProtKB-KW"/>
</dbReference>
<feature type="compositionally biased region" description="Low complexity" evidence="2">
    <location>
        <begin position="234"/>
        <end position="254"/>
    </location>
</feature>
<evidence type="ECO:0000256" key="2">
    <source>
        <dbReference type="SAM" id="MobiDB-lite"/>
    </source>
</evidence>
<organism evidence="4 5">
    <name type="scientific">Streptomyces piniterrae</name>
    <dbReference type="NCBI Taxonomy" id="2571125"/>
    <lineage>
        <taxon>Bacteria</taxon>
        <taxon>Bacillati</taxon>
        <taxon>Actinomycetota</taxon>
        <taxon>Actinomycetes</taxon>
        <taxon>Kitasatosporales</taxon>
        <taxon>Streptomycetaceae</taxon>
        <taxon>Streptomyces</taxon>
    </lineage>
</organism>
<feature type="compositionally biased region" description="Basic and acidic residues" evidence="2">
    <location>
        <begin position="208"/>
        <end position="218"/>
    </location>
</feature>
<dbReference type="EMBL" id="SUMB01000007">
    <property type="protein sequence ID" value="TJZ51067.1"/>
    <property type="molecule type" value="Genomic_DNA"/>
</dbReference>
<feature type="compositionally biased region" description="Pro residues" evidence="2">
    <location>
        <begin position="273"/>
        <end position="290"/>
    </location>
</feature>
<dbReference type="PANTHER" id="PTHR38133:SF1">
    <property type="entry name" value="SLR1429 PROTEIN"/>
    <property type="match status" value="1"/>
</dbReference>
<feature type="compositionally biased region" description="Low complexity" evidence="2">
    <location>
        <begin position="1"/>
        <end position="20"/>
    </location>
</feature>
<keyword evidence="5" id="KW-1185">Reference proteome</keyword>
<keyword evidence="1" id="KW-0863">Zinc-finger</keyword>
<dbReference type="InterPro" id="IPR007527">
    <property type="entry name" value="Znf_SWIM"/>
</dbReference>
<feature type="region of interest" description="Disordered" evidence="2">
    <location>
        <begin position="1"/>
        <end position="31"/>
    </location>
</feature>
<comment type="caution">
    <text evidence="4">The sequence shown here is derived from an EMBL/GenBank/DDBJ whole genome shotgun (WGS) entry which is preliminary data.</text>
</comment>
<accession>A0A4U0NAW3</accession>
<feature type="region of interest" description="Disordered" evidence="2">
    <location>
        <begin position="455"/>
        <end position="476"/>
    </location>
</feature>
<dbReference type="Proteomes" id="UP000308697">
    <property type="component" value="Unassembled WGS sequence"/>
</dbReference>
<dbReference type="AlphaFoldDB" id="A0A4U0NAW3"/>
<evidence type="ECO:0000259" key="3">
    <source>
        <dbReference type="PROSITE" id="PS50966"/>
    </source>
</evidence>
<keyword evidence="1" id="KW-0862">Zinc</keyword>
<protein>
    <recommendedName>
        <fullName evidence="3">SWIM-type domain-containing protein</fullName>
    </recommendedName>
</protein>
<evidence type="ECO:0000313" key="4">
    <source>
        <dbReference type="EMBL" id="TJZ51067.1"/>
    </source>
</evidence>
<evidence type="ECO:0000256" key="1">
    <source>
        <dbReference type="PROSITE-ProRule" id="PRU00325"/>
    </source>
</evidence>
<evidence type="ECO:0000313" key="5">
    <source>
        <dbReference type="Proteomes" id="UP000308697"/>
    </source>
</evidence>
<dbReference type="PANTHER" id="PTHR38133">
    <property type="entry name" value="SLR1429 PROTEIN"/>
    <property type="match status" value="1"/>
</dbReference>
<proteinExistence type="predicted"/>
<dbReference type="PROSITE" id="PS50966">
    <property type="entry name" value="ZF_SWIM"/>
    <property type="match status" value="1"/>
</dbReference>
<dbReference type="Pfam" id="PF04434">
    <property type="entry name" value="SWIM"/>
    <property type="match status" value="1"/>
</dbReference>
<sequence length="482" mass="51380">MSPRPTSGRHAATGRAAAADRLARADRSRTFPPLPARSGARGLFAESWWGSAWLDALETTALDSARLARGRTYARDGHVDTINITPGRIVATVRGSRPRPYSAEVRLRTLSDTQWDHLLDAIAAQPDQLTALLAKKLPSALAEEEVRLLPGPGDLVPRCSCPDHGRPCKHAAALCFQVARLLDADPFVLLLMRGRGERELLDELSRRNATHTARETRGHTLVASPPPGTERSTPGHTPDAPAAATAPGAHAYPTNVTPQGVLARAALADRPRPPLPPPLPVPRHPGRPPALPDADGLPFDPAALEFLAADAAARAHACVSAVGTRADGAQRPPTTSPFPALPPWEDAIRLAATAHPTAGLTATTRALFRDLADATGRTPTDVARAVAAWRQGGPEGLALLETPWDPPAGDFDRARGALLAADLPALRPRHNHLTDPDRGIQLRFGHDSRWYPYESEPGAEDWWPTGPADPDPVGALTTLLAR</sequence>
<feature type="domain" description="SWIM-type" evidence="3">
    <location>
        <begin position="144"/>
        <end position="179"/>
    </location>
</feature>
<dbReference type="RefSeq" id="WP_136741700.1">
    <property type="nucleotide sequence ID" value="NZ_SUMB01000007.1"/>
</dbReference>
<name>A0A4U0NAW3_9ACTN</name>